<reference evidence="4 5" key="1">
    <citation type="submission" date="2020-03" db="EMBL/GenBank/DDBJ databases">
        <title>Genomic Encyclopedia of Type Strains, Phase IV (KMG-IV): sequencing the most valuable type-strain genomes for metagenomic binning, comparative biology and taxonomic classification.</title>
        <authorList>
            <person name="Goeker M."/>
        </authorList>
    </citation>
    <scope>NUCLEOTIDE SEQUENCE [LARGE SCALE GENOMIC DNA]</scope>
    <source>
        <strain evidence="4 5">DSM 7225</strain>
    </source>
</reference>
<protein>
    <recommendedName>
        <fullName evidence="3">N-acetyltransferase domain-containing protein</fullName>
    </recommendedName>
</protein>
<feature type="domain" description="N-acetyltransferase" evidence="3">
    <location>
        <begin position="101"/>
        <end position="231"/>
    </location>
</feature>
<dbReference type="Proteomes" id="UP000531251">
    <property type="component" value="Unassembled WGS sequence"/>
</dbReference>
<evidence type="ECO:0000313" key="5">
    <source>
        <dbReference type="Proteomes" id="UP000531251"/>
    </source>
</evidence>
<gene>
    <name evidence="4" type="ORF">GGR89_002079</name>
</gene>
<name>A0A7X5XYL9_9SPHN</name>
<sequence length="231" mass="24303">MTGYDPLDFPARSALRGRHARFAIVAGGARRYDPQVGVFAALDAPTPDALAGLAALVAAQGDVAFLEAEAPPAVPGLRVVSQALGVQMVGKDPRPGTLPEVCIRPLGEGDAEAMLALATLTEPGPFFARTHQLGTFLGIEQDGRLLAMAGERMKPDGFTEISGVCTHPDARGRGYARALISAVADAIRARGEVPFLHAYASNAGAIALYRSLGFVLRREVQMTRLGADETR</sequence>
<evidence type="ECO:0000313" key="4">
    <source>
        <dbReference type="EMBL" id="NJB97764.1"/>
    </source>
</evidence>
<keyword evidence="2" id="KW-0012">Acyltransferase</keyword>
<comment type="caution">
    <text evidence="4">The sequence shown here is derived from an EMBL/GenBank/DDBJ whole genome shotgun (WGS) entry which is preliminary data.</text>
</comment>
<organism evidence="4 5">
    <name type="scientific">Sphingomonas trueperi</name>
    <dbReference type="NCBI Taxonomy" id="53317"/>
    <lineage>
        <taxon>Bacteria</taxon>
        <taxon>Pseudomonadati</taxon>
        <taxon>Pseudomonadota</taxon>
        <taxon>Alphaproteobacteria</taxon>
        <taxon>Sphingomonadales</taxon>
        <taxon>Sphingomonadaceae</taxon>
        <taxon>Sphingomonas</taxon>
    </lineage>
</organism>
<dbReference type="PANTHER" id="PTHR43420">
    <property type="entry name" value="ACETYLTRANSFERASE"/>
    <property type="match status" value="1"/>
</dbReference>
<accession>A0A7X5XYL9</accession>
<dbReference type="EMBL" id="JAATJB010000005">
    <property type="protein sequence ID" value="NJB97764.1"/>
    <property type="molecule type" value="Genomic_DNA"/>
</dbReference>
<dbReference type="SUPFAM" id="SSF55729">
    <property type="entry name" value="Acyl-CoA N-acyltransferases (Nat)"/>
    <property type="match status" value="1"/>
</dbReference>
<dbReference type="PROSITE" id="PS51186">
    <property type="entry name" value="GNAT"/>
    <property type="match status" value="1"/>
</dbReference>
<dbReference type="Gene3D" id="3.40.630.30">
    <property type="match status" value="1"/>
</dbReference>
<dbReference type="GO" id="GO:0016747">
    <property type="term" value="F:acyltransferase activity, transferring groups other than amino-acyl groups"/>
    <property type="evidence" value="ECO:0007669"/>
    <property type="project" value="InterPro"/>
</dbReference>
<dbReference type="InterPro" id="IPR016181">
    <property type="entry name" value="Acyl_CoA_acyltransferase"/>
</dbReference>
<dbReference type="AlphaFoldDB" id="A0A7X5XYL9"/>
<proteinExistence type="predicted"/>
<keyword evidence="5" id="KW-1185">Reference proteome</keyword>
<evidence type="ECO:0000256" key="1">
    <source>
        <dbReference type="ARBA" id="ARBA00022679"/>
    </source>
</evidence>
<evidence type="ECO:0000259" key="3">
    <source>
        <dbReference type="PROSITE" id="PS51186"/>
    </source>
</evidence>
<dbReference type="Pfam" id="PF08445">
    <property type="entry name" value="FR47"/>
    <property type="match status" value="1"/>
</dbReference>
<dbReference type="CDD" id="cd04301">
    <property type="entry name" value="NAT_SF"/>
    <property type="match status" value="1"/>
</dbReference>
<dbReference type="RefSeq" id="WP_125972062.1">
    <property type="nucleotide sequence ID" value="NZ_BAAADY010000006.1"/>
</dbReference>
<dbReference type="InterPro" id="IPR013653">
    <property type="entry name" value="GCN5-like_dom"/>
</dbReference>
<dbReference type="InterPro" id="IPR050680">
    <property type="entry name" value="YpeA/RimI_acetyltransf"/>
</dbReference>
<keyword evidence="1" id="KW-0808">Transferase</keyword>
<evidence type="ECO:0000256" key="2">
    <source>
        <dbReference type="ARBA" id="ARBA00023315"/>
    </source>
</evidence>
<dbReference type="InterPro" id="IPR000182">
    <property type="entry name" value="GNAT_dom"/>
</dbReference>
<dbReference type="PANTHER" id="PTHR43420:SF3">
    <property type="entry name" value="N-ACETYLTRANSFERASE DOMAIN-CONTAINING PROTEIN"/>
    <property type="match status" value="1"/>
</dbReference>